<protein>
    <submittedName>
        <fullName evidence="1">Uncharacterized protein</fullName>
    </submittedName>
</protein>
<comment type="caution">
    <text evidence="1">The sequence shown here is derived from an EMBL/GenBank/DDBJ whole genome shotgun (WGS) entry which is preliminary data.</text>
</comment>
<sequence>MVAKQFSVNRKDIIVVEESDSQEWIFQEKRRVKVDIDDSLQHRTNLESIIQILAMNTGNMWEYNGNQIKIRSKEFSLEGFIYEIVKLNKKVNLKLSLILAEILQWFLVALRERVKKCEAEIVLKIIAKNKMSIQHKKTIRIDSIFEYLELGIPAVMKCLNLWALNTLHSI</sequence>
<dbReference type="Proteomes" id="UP000617340">
    <property type="component" value="Unassembled WGS sequence"/>
</dbReference>
<keyword evidence="2" id="KW-1185">Reference proteome</keyword>
<reference evidence="1" key="1">
    <citation type="journal article" date="2020" name="G3 (Bethesda)">
        <title>High-Quality Assemblies for Three Invasive Social Wasps from the &lt;i&gt;Vespula&lt;/i&gt; Genus.</title>
        <authorList>
            <person name="Harrop T.W.R."/>
            <person name="Guhlin J."/>
            <person name="McLaughlin G.M."/>
            <person name="Permina E."/>
            <person name="Stockwell P."/>
            <person name="Gilligan J."/>
            <person name="Le Lec M.F."/>
            <person name="Gruber M.A.M."/>
            <person name="Quinn O."/>
            <person name="Lovegrove M."/>
            <person name="Duncan E.J."/>
            <person name="Remnant E.J."/>
            <person name="Van Eeckhoven J."/>
            <person name="Graham B."/>
            <person name="Knapp R.A."/>
            <person name="Langford K.W."/>
            <person name="Kronenberg Z."/>
            <person name="Press M.O."/>
            <person name="Eacker S.M."/>
            <person name="Wilson-Rankin E.E."/>
            <person name="Purcell J."/>
            <person name="Lester P.J."/>
            <person name="Dearden P.K."/>
        </authorList>
    </citation>
    <scope>NUCLEOTIDE SEQUENCE</scope>
    <source>
        <strain evidence="1">Linc-1</strain>
    </source>
</reference>
<accession>A0A834NV87</accession>
<evidence type="ECO:0000313" key="2">
    <source>
        <dbReference type="Proteomes" id="UP000617340"/>
    </source>
</evidence>
<dbReference type="EMBL" id="JACSDZ010000001">
    <property type="protein sequence ID" value="KAF7418344.1"/>
    <property type="molecule type" value="Genomic_DNA"/>
</dbReference>
<dbReference type="AlphaFoldDB" id="A0A834NV87"/>
<name>A0A834NV87_VESGE</name>
<proteinExistence type="predicted"/>
<organism evidence="1 2">
    <name type="scientific">Vespula germanica</name>
    <name type="common">German yellow jacket</name>
    <name type="synonym">Paravespula germanica</name>
    <dbReference type="NCBI Taxonomy" id="30212"/>
    <lineage>
        <taxon>Eukaryota</taxon>
        <taxon>Metazoa</taxon>
        <taxon>Ecdysozoa</taxon>
        <taxon>Arthropoda</taxon>
        <taxon>Hexapoda</taxon>
        <taxon>Insecta</taxon>
        <taxon>Pterygota</taxon>
        <taxon>Neoptera</taxon>
        <taxon>Endopterygota</taxon>
        <taxon>Hymenoptera</taxon>
        <taxon>Apocrita</taxon>
        <taxon>Aculeata</taxon>
        <taxon>Vespoidea</taxon>
        <taxon>Vespidae</taxon>
        <taxon>Vespinae</taxon>
        <taxon>Vespula</taxon>
    </lineage>
</organism>
<evidence type="ECO:0000313" key="1">
    <source>
        <dbReference type="EMBL" id="KAF7418344.1"/>
    </source>
</evidence>
<gene>
    <name evidence="1" type="ORF">HZH68_000997</name>
</gene>